<reference evidence="1 2" key="1">
    <citation type="journal article" date="2011" name="Stand. Genomic Sci.">
        <title>Complete genome sequence of Haliscomenobacter hydrossis type strain (O).</title>
        <authorList>
            <consortium name="US DOE Joint Genome Institute (JGI-PGF)"/>
            <person name="Daligault H."/>
            <person name="Lapidus A."/>
            <person name="Zeytun A."/>
            <person name="Nolan M."/>
            <person name="Lucas S."/>
            <person name="Del Rio T.G."/>
            <person name="Tice H."/>
            <person name="Cheng J.F."/>
            <person name="Tapia R."/>
            <person name="Han C."/>
            <person name="Goodwin L."/>
            <person name="Pitluck S."/>
            <person name="Liolios K."/>
            <person name="Pagani I."/>
            <person name="Ivanova N."/>
            <person name="Huntemann M."/>
            <person name="Mavromatis K."/>
            <person name="Mikhailova N."/>
            <person name="Pati A."/>
            <person name="Chen A."/>
            <person name="Palaniappan K."/>
            <person name="Land M."/>
            <person name="Hauser L."/>
            <person name="Brambilla E.M."/>
            <person name="Rohde M."/>
            <person name="Verbarg S."/>
            <person name="Goker M."/>
            <person name="Bristow J."/>
            <person name="Eisen J.A."/>
            <person name="Markowitz V."/>
            <person name="Hugenholtz P."/>
            <person name="Kyrpides N.C."/>
            <person name="Klenk H.P."/>
            <person name="Woyke T."/>
        </authorList>
    </citation>
    <scope>NUCLEOTIDE SEQUENCE [LARGE SCALE GENOMIC DNA]</scope>
    <source>
        <strain evidence="2">ATCC 27775 / DSM 1100 / LMG 10767 / O</strain>
    </source>
</reference>
<dbReference type="RefSeq" id="WP_013763267.1">
    <property type="nucleotide sequence ID" value="NC_015510.1"/>
</dbReference>
<dbReference type="HOGENOM" id="CLU_1624816_0_0_10"/>
<dbReference type="EMBL" id="CP002691">
    <property type="protein sequence ID" value="AEE48703.1"/>
    <property type="molecule type" value="Genomic_DNA"/>
</dbReference>
<name>F4L3U9_HALH1</name>
<protein>
    <submittedName>
        <fullName evidence="1">Uncharacterized protein</fullName>
    </submittedName>
</protein>
<dbReference type="OrthoDB" id="9801840at2"/>
<keyword evidence="2" id="KW-1185">Reference proteome</keyword>
<organism evidence="1 2">
    <name type="scientific">Haliscomenobacter hydrossis (strain ATCC 27775 / DSM 1100 / LMG 10767 / O)</name>
    <dbReference type="NCBI Taxonomy" id="760192"/>
    <lineage>
        <taxon>Bacteria</taxon>
        <taxon>Pseudomonadati</taxon>
        <taxon>Bacteroidota</taxon>
        <taxon>Saprospiria</taxon>
        <taxon>Saprospirales</taxon>
        <taxon>Haliscomenobacteraceae</taxon>
        <taxon>Haliscomenobacter</taxon>
    </lineage>
</organism>
<reference key="2">
    <citation type="submission" date="2011-04" db="EMBL/GenBank/DDBJ databases">
        <title>Complete sequence of chromosome of Haliscomenobacter hydrossis DSM 1100.</title>
        <authorList>
            <consortium name="US DOE Joint Genome Institute (JGI-PGF)"/>
            <person name="Lucas S."/>
            <person name="Han J."/>
            <person name="Lapidus A."/>
            <person name="Bruce D."/>
            <person name="Goodwin L."/>
            <person name="Pitluck S."/>
            <person name="Peters L."/>
            <person name="Kyrpides N."/>
            <person name="Mavromatis K."/>
            <person name="Ivanova N."/>
            <person name="Ovchinnikova G."/>
            <person name="Pagani I."/>
            <person name="Daligault H."/>
            <person name="Detter J.C."/>
            <person name="Han C."/>
            <person name="Land M."/>
            <person name="Hauser L."/>
            <person name="Markowitz V."/>
            <person name="Cheng J.-F."/>
            <person name="Hugenholtz P."/>
            <person name="Woyke T."/>
            <person name="Wu D."/>
            <person name="Verbarg S."/>
            <person name="Frueling A."/>
            <person name="Brambilla E."/>
            <person name="Klenk H.-P."/>
            <person name="Eisen J.A."/>
        </authorList>
    </citation>
    <scope>NUCLEOTIDE SEQUENCE</scope>
    <source>
        <strain>DSM 1100</strain>
    </source>
</reference>
<dbReference type="AlphaFoldDB" id="F4L3U9"/>
<sequence length="163" mass="19173">MSTAMKEFEELLKVGEVGEKIVDRILKDNGMSIFRPVFSAESNVIDRIAFTPTGAMLFFEIKTYPRRWLKPDQGIDYSDHEKYRQILDKCPGAKFFIFFVDPFEERVLSLNFRKYAGSGTREGKKMYFDLSLLKPIRDLTNHDLNRIGWVPRAQYKRLPKFFT</sequence>
<dbReference type="Proteomes" id="UP000008461">
    <property type="component" value="Chromosome"/>
</dbReference>
<gene>
    <name evidence="1" type="ordered locus">Halhy_0796</name>
</gene>
<evidence type="ECO:0000313" key="2">
    <source>
        <dbReference type="Proteomes" id="UP000008461"/>
    </source>
</evidence>
<accession>F4L3U9</accession>
<proteinExistence type="predicted"/>
<evidence type="ECO:0000313" key="1">
    <source>
        <dbReference type="EMBL" id="AEE48703.1"/>
    </source>
</evidence>
<dbReference type="KEGG" id="hhy:Halhy_0796"/>